<evidence type="ECO:0000259" key="5">
    <source>
        <dbReference type="PROSITE" id="PS51782"/>
    </source>
</evidence>
<proteinExistence type="predicted"/>
<keyword evidence="7" id="KW-1185">Reference proteome</keyword>
<dbReference type="PROSITE" id="PS51782">
    <property type="entry name" value="LYSM"/>
    <property type="match status" value="3"/>
</dbReference>
<evidence type="ECO:0000256" key="3">
    <source>
        <dbReference type="ARBA" id="ARBA00023026"/>
    </source>
</evidence>
<dbReference type="CDD" id="cd00118">
    <property type="entry name" value="LysM"/>
    <property type="match status" value="3"/>
</dbReference>
<dbReference type="Proteomes" id="UP001147782">
    <property type="component" value="Unassembled WGS sequence"/>
</dbReference>
<feature type="domain" description="LysM" evidence="5">
    <location>
        <begin position="335"/>
        <end position="381"/>
    </location>
</feature>
<feature type="domain" description="LysM" evidence="5">
    <location>
        <begin position="246"/>
        <end position="293"/>
    </location>
</feature>
<keyword evidence="3" id="KW-0843">Virulence</keyword>
<evidence type="ECO:0000313" key="6">
    <source>
        <dbReference type="EMBL" id="KAJ5364020.1"/>
    </source>
</evidence>
<dbReference type="AlphaFoldDB" id="A0A9W9RQX5"/>
<feature type="signal peptide" evidence="4">
    <location>
        <begin position="1"/>
        <end position="21"/>
    </location>
</feature>
<protein>
    <recommendedName>
        <fullName evidence="5">LysM domain-containing protein</fullName>
    </recommendedName>
</protein>
<evidence type="ECO:0000256" key="2">
    <source>
        <dbReference type="ARBA" id="ARBA00022729"/>
    </source>
</evidence>
<feature type="domain" description="LysM" evidence="5">
    <location>
        <begin position="160"/>
        <end position="206"/>
    </location>
</feature>
<reference evidence="6" key="1">
    <citation type="submission" date="2022-11" db="EMBL/GenBank/DDBJ databases">
        <authorList>
            <person name="Petersen C."/>
        </authorList>
    </citation>
    <scope>NUCLEOTIDE SEQUENCE</scope>
    <source>
        <strain evidence="6">IBT 29864</strain>
    </source>
</reference>
<keyword evidence="1" id="KW-0147">Chitin-binding</keyword>
<dbReference type="GO" id="GO:0008061">
    <property type="term" value="F:chitin binding"/>
    <property type="evidence" value="ECO:0007669"/>
    <property type="project" value="UniProtKB-KW"/>
</dbReference>
<dbReference type="PANTHER" id="PTHR34997:SF2">
    <property type="entry name" value="LYSM DOMAIN-CONTAINING PROTEIN-RELATED"/>
    <property type="match status" value="1"/>
</dbReference>
<dbReference type="Pfam" id="PF01476">
    <property type="entry name" value="LysM"/>
    <property type="match status" value="2"/>
</dbReference>
<dbReference type="RefSeq" id="XP_056551646.1">
    <property type="nucleotide sequence ID" value="XM_056702646.1"/>
</dbReference>
<sequence length="384" mass="41156">MFLVKLFLFVAGLSSLPSVLARPGNFRRDDVPKFPYDSNTTPYCTWWVDNDGSTACQDIPAFWAISFDDFRRWNPSITASCGGFEVGKSYCVEAYGEPAPTTTTNAITTTTPTPTTTSITSATVTVTTITTDSTPTETSIGNDIATPTPTQPGMVSNCNKFYKVTDDDGCESIALANGITLSDFYIWNTQVGTDCSSLWTDYYVCIAVIGTTTTVTTAPITTTPTSTNGISTPTPIQPGMISNCDAFYYVESDDVTCAQIAHDNDISLSQFYTWNPTVGTDCSSLWTDYYVCISVIGVSPTTTSTMTTTTTTTSTGNGVATPTPIEPGMTTSCKTFHKVVAGDECGVIATNAGITLANFIKWNPQVGSDCSDLWLDYYVCTGVL</sequence>
<dbReference type="GeneID" id="81441825"/>
<dbReference type="InterPro" id="IPR036779">
    <property type="entry name" value="LysM_dom_sf"/>
</dbReference>
<reference evidence="6" key="2">
    <citation type="journal article" date="2023" name="IMA Fungus">
        <title>Comparative genomic study of the Penicillium genus elucidates a diverse pangenome and 15 lateral gene transfer events.</title>
        <authorList>
            <person name="Petersen C."/>
            <person name="Sorensen T."/>
            <person name="Nielsen M.R."/>
            <person name="Sondergaard T.E."/>
            <person name="Sorensen J.L."/>
            <person name="Fitzpatrick D.A."/>
            <person name="Frisvad J.C."/>
            <person name="Nielsen K.L."/>
        </authorList>
    </citation>
    <scope>NUCLEOTIDE SEQUENCE</scope>
    <source>
        <strain evidence="6">IBT 29864</strain>
    </source>
</reference>
<organism evidence="6 7">
    <name type="scientific">Penicillium cataractarum</name>
    <dbReference type="NCBI Taxonomy" id="2100454"/>
    <lineage>
        <taxon>Eukaryota</taxon>
        <taxon>Fungi</taxon>
        <taxon>Dikarya</taxon>
        <taxon>Ascomycota</taxon>
        <taxon>Pezizomycotina</taxon>
        <taxon>Eurotiomycetes</taxon>
        <taxon>Eurotiomycetidae</taxon>
        <taxon>Eurotiales</taxon>
        <taxon>Aspergillaceae</taxon>
        <taxon>Penicillium</taxon>
    </lineage>
</organism>
<dbReference type="OrthoDB" id="5985073at2759"/>
<dbReference type="EMBL" id="JAPZBS010000008">
    <property type="protein sequence ID" value="KAJ5364020.1"/>
    <property type="molecule type" value="Genomic_DNA"/>
</dbReference>
<dbReference type="SMART" id="SM00257">
    <property type="entry name" value="LysM"/>
    <property type="match status" value="3"/>
</dbReference>
<keyword evidence="2 4" id="KW-0732">Signal</keyword>
<evidence type="ECO:0000313" key="7">
    <source>
        <dbReference type="Proteomes" id="UP001147782"/>
    </source>
</evidence>
<evidence type="ECO:0000256" key="1">
    <source>
        <dbReference type="ARBA" id="ARBA00022669"/>
    </source>
</evidence>
<dbReference type="InterPro" id="IPR052210">
    <property type="entry name" value="LysM1-like"/>
</dbReference>
<name>A0A9W9RQX5_9EURO</name>
<accession>A0A9W9RQX5</accession>
<evidence type="ECO:0000256" key="4">
    <source>
        <dbReference type="SAM" id="SignalP"/>
    </source>
</evidence>
<gene>
    <name evidence="6" type="ORF">N7496_009733</name>
</gene>
<comment type="caution">
    <text evidence="6">The sequence shown here is derived from an EMBL/GenBank/DDBJ whole genome shotgun (WGS) entry which is preliminary data.</text>
</comment>
<dbReference type="PANTHER" id="PTHR34997">
    <property type="entry name" value="AM15"/>
    <property type="match status" value="1"/>
</dbReference>
<dbReference type="InterPro" id="IPR018392">
    <property type="entry name" value="LysM"/>
</dbReference>
<dbReference type="SUPFAM" id="SSF54106">
    <property type="entry name" value="LysM domain"/>
    <property type="match status" value="3"/>
</dbReference>
<dbReference type="Gene3D" id="3.10.350.10">
    <property type="entry name" value="LysM domain"/>
    <property type="match status" value="4"/>
</dbReference>
<feature type="chain" id="PRO_5040771575" description="LysM domain-containing protein" evidence="4">
    <location>
        <begin position="22"/>
        <end position="384"/>
    </location>
</feature>